<sequence length="134" mass="15756">MKSTLYTKYVRKVKFSASFKTFLTNIVDFLINNVYDNNNNKLDIHTVEQYTKSYKNLTSYIFRINLIKNNNENLLENNSSFSIILVRNLEKFMYPSIIIEVSNRVLSSIFSVISLFLIYDLNSLNLQLSIYVLN</sequence>
<keyword evidence="1" id="KW-1133">Transmembrane helix</keyword>
<evidence type="ECO:0000256" key="1">
    <source>
        <dbReference type="SAM" id="Phobius"/>
    </source>
</evidence>
<dbReference type="Proteomes" id="UP000193920">
    <property type="component" value="Unassembled WGS sequence"/>
</dbReference>
<name>A0A1Y1YVB4_9FUNG</name>
<feature type="transmembrane region" description="Helical" evidence="1">
    <location>
        <begin position="101"/>
        <end position="119"/>
    </location>
</feature>
<gene>
    <name evidence="2" type="ORF">LY90DRAFT_519686</name>
</gene>
<organism evidence="2 3">
    <name type="scientific">Neocallimastix californiae</name>
    <dbReference type="NCBI Taxonomy" id="1754190"/>
    <lineage>
        <taxon>Eukaryota</taxon>
        <taxon>Fungi</taxon>
        <taxon>Fungi incertae sedis</taxon>
        <taxon>Chytridiomycota</taxon>
        <taxon>Chytridiomycota incertae sedis</taxon>
        <taxon>Neocallimastigomycetes</taxon>
        <taxon>Neocallimastigales</taxon>
        <taxon>Neocallimastigaceae</taxon>
        <taxon>Neocallimastix</taxon>
    </lineage>
</organism>
<evidence type="ECO:0000313" key="3">
    <source>
        <dbReference type="Proteomes" id="UP000193920"/>
    </source>
</evidence>
<keyword evidence="1" id="KW-0472">Membrane</keyword>
<proteinExistence type="predicted"/>
<keyword evidence="3" id="KW-1185">Reference proteome</keyword>
<protein>
    <submittedName>
        <fullName evidence="2">Uncharacterized protein</fullName>
    </submittedName>
</protein>
<dbReference type="EMBL" id="MCOG01000497">
    <property type="protein sequence ID" value="ORY01968.1"/>
    <property type="molecule type" value="Genomic_DNA"/>
</dbReference>
<comment type="caution">
    <text evidence="2">The sequence shown here is derived from an EMBL/GenBank/DDBJ whole genome shotgun (WGS) entry which is preliminary data.</text>
</comment>
<dbReference type="AlphaFoldDB" id="A0A1Y1YVB4"/>
<reference evidence="2 3" key="1">
    <citation type="submission" date="2016-08" db="EMBL/GenBank/DDBJ databases">
        <title>A Parts List for Fungal Cellulosomes Revealed by Comparative Genomics.</title>
        <authorList>
            <consortium name="DOE Joint Genome Institute"/>
            <person name="Haitjema C.H."/>
            <person name="Gilmore S.P."/>
            <person name="Henske J.K."/>
            <person name="Solomon K.V."/>
            <person name="De Groot R."/>
            <person name="Kuo A."/>
            <person name="Mondo S.J."/>
            <person name="Salamov A.A."/>
            <person name="Labutti K."/>
            <person name="Zhao Z."/>
            <person name="Chiniquy J."/>
            <person name="Barry K."/>
            <person name="Brewer H.M."/>
            <person name="Purvine S.O."/>
            <person name="Wright A.T."/>
            <person name="Boxma B."/>
            <person name="Van Alen T."/>
            <person name="Hackstein J.H."/>
            <person name="Baker S.E."/>
            <person name="Grigoriev I.V."/>
            <person name="O'Malley M.A."/>
        </authorList>
    </citation>
    <scope>NUCLEOTIDE SEQUENCE [LARGE SCALE GENOMIC DNA]</scope>
    <source>
        <strain evidence="2 3">G1</strain>
    </source>
</reference>
<keyword evidence="1" id="KW-0812">Transmembrane</keyword>
<evidence type="ECO:0000313" key="2">
    <source>
        <dbReference type="EMBL" id="ORY01968.1"/>
    </source>
</evidence>
<accession>A0A1Y1YVB4</accession>